<evidence type="ECO:0000256" key="2">
    <source>
        <dbReference type="ARBA" id="ARBA00022475"/>
    </source>
</evidence>
<feature type="chain" id="PRO_5010723388" evidence="12">
    <location>
        <begin position="18"/>
        <end position="458"/>
    </location>
</feature>
<evidence type="ECO:0000313" key="15">
    <source>
        <dbReference type="Proteomes" id="UP000192769"/>
    </source>
</evidence>
<proteinExistence type="predicted"/>
<evidence type="ECO:0000256" key="7">
    <source>
        <dbReference type="ARBA" id="ARBA00023004"/>
    </source>
</evidence>
<evidence type="ECO:0000259" key="13">
    <source>
        <dbReference type="PROSITE" id="PS51007"/>
    </source>
</evidence>
<feature type="signal peptide" evidence="12">
    <location>
        <begin position="1"/>
        <end position="17"/>
    </location>
</feature>
<dbReference type="GO" id="GO:0005506">
    <property type="term" value="F:iron ion binding"/>
    <property type="evidence" value="ECO:0007669"/>
    <property type="project" value="InterPro"/>
</dbReference>
<dbReference type="PROSITE" id="PS51007">
    <property type="entry name" value="CYTC"/>
    <property type="match status" value="3"/>
</dbReference>
<dbReference type="OrthoDB" id="9811281at2"/>
<accession>A0A1V9DH81</accession>
<reference evidence="14 15" key="1">
    <citation type="submission" date="2017-02" db="EMBL/GenBank/DDBJ databases">
        <title>Whole genome shotgun sequence of Pantoea agglomerans strain AS1 isolated from a cycad, Zamia floridana in Central Florida, USA.</title>
        <authorList>
            <person name="Lata P."/>
            <person name="Govindarajan S."/>
            <person name="Qi F."/>
            <person name="Li J.-L."/>
            <person name="Maurya S.K."/>
            <person name="Sahoo M.K."/>
        </authorList>
    </citation>
    <scope>NUCLEOTIDE SEQUENCE [LARGE SCALE GENOMIC DNA]</scope>
    <source>
        <strain evidence="14 15">AS1</strain>
    </source>
</reference>
<comment type="cofactor">
    <cofactor evidence="9">
        <name>heme c</name>
        <dbReference type="ChEBI" id="CHEBI:61717"/>
    </cofactor>
    <text evidence="9">Binds 3 heme c groups covalently per subunit.</text>
</comment>
<dbReference type="PANTHER" id="PTHR35008">
    <property type="entry name" value="BLL4482 PROTEIN-RELATED"/>
    <property type="match status" value="1"/>
</dbReference>
<dbReference type="Proteomes" id="UP000192769">
    <property type="component" value="Unassembled WGS sequence"/>
</dbReference>
<sequence length="458" mass="49402">MRTATLLLLFFSALAQAQPDSATLKRGEYLAIAGDCSACHRNPDNGNAFSGGYRISSPLGDIFATNITPSRVNGIGDYSLADFRRVMREGRRRDGSYLYPAMPYTAFASLTDEDIAALYAWFMTAVPADDHAVPATQLPFPFSMRSMMAVWNALFLTREDLASASADESSEARGEYLVKTLGHCSSCHSPRNLMMAEKSDAFLRGGEVGSWQAPDLTQAHLSHWSAADLASYLKSGSLPGKAVAAGEMGTAVENSFSRLTDSDRASIARYLMTLGQPAAATTVPRAAPARALTPVETGPAATLHEAIGGERMSGAQLYNAACASCHGAEGEGSRDTPPTFPRLTGTSAVMNPNPANLIMTVAEGVDRTTAAGHAFMPAFSSQMSRAELTRLLDYVSTQFGVADQHISEEQVTQTLRHPRHSPWLQRAPWIAAGAILLLCLALWRYRSHKRSQHENRPL</sequence>
<dbReference type="AlphaFoldDB" id="A0A1V9DH81"/>
<dbReference type="GO" id="GO:0016614">
    <property type="term" value="F:oxidoreductase activity, acting on CH-OH group of donors"/>
    <property type="evidence" value="ECO:0007669"/>
    <property type="project" value="InterPro"/>
</dbReference>
<keyword evidence="8 11" id="KW-0472">Membrane</keyword>
<dbReference type="Gene3D" id="1.10.760.10">
    <property type="entry name" value="Cytochrome c-like domain"/>
    <property type="match status" value="3"/>
</dbReference>
<evidence type="ECO:0000256" key="4">
    <source>
        <dbReference type="ARBA" id="ARBA00022723"/>
    </source>
</evidence>
<protein>
    <submittedName>
        <fullName evidence="14">Gluconate 2-dehydrogenase</fullName>
    </submittedName>
</protein>
<comment type="subcellular location">
    <subcellularLocation>
        <location evidence="1">Cell membrane</location>
    </subcellularLocation>
</comment>
<evidence type="ECO:0000256" key="5">
    <source>
        <dbReference type="ARBA" id="ARBA00022729"/>
    </source>
</evidence>
<feature type="binding site" description="covalent" evidence="9">
    <location>
        <position position="322"/>
    </location>
    <ligand>
        <name>heme c</name>
        <dbReference type="ChEBI" id="CHEBI:61717"/>
        <label>3</label>
    </ligand>
</feature>
<dbReference type="GO" id="GO:0009055">
    <property type="term" value="F:electron transfer activity"/>
    <property type="evidence" value="ECO:0007669"/>
    <property type="project" value="InterPro"/>
</dbReference>
<name>A0A1V9DH81_9GAMM</name>
<keyword evidence="2" id="KW-1003">Cell membrane</keyword>
<evidence type="ECO:0000256" key="12">
    <source>
        <dbReference type="SAM" id="SignalP"/>
    </source>
</evidence>
<dbReference type="SUPFAM" id="SSF46626">
    <property type="entry name" value="Cytochrome c"/>
    <property type="match status" value="3"/>
</dbReference>
<dbReference type="InterPro" id="IPR051459">
    <property type="entry name" value="Cytochrome_c-type_DH"/>
</dbReference>
<evidence type="ECO:0000256" key="6">
    <source>
        <dbReference type="ARBA" id="ARBA00022737"/>
    </source>
</evidence>
<feature type="transmembrane region" description="Helical" evidence="11">
    <location>
        <begin position="423"/>
        <end position="443"/>
    </location>
</feature>
<evidence type="ECO:0000256" key="9">
    <source>
        <dbReference type="PIRSR" id="PIRSR000018-50"/>
    </source>
</evidence>
<dbReference type="InterPro" id="IPR014353">
    <property type="entry name" value="Membr-bd_ADH_cyt_c"/>
</dbReference>
<evidence type="ECO:0000256" key="10">
    <source>
        <dbReference type="PIRSR" id="PIRSR000018-51"/>
    </source>
</evidence>
<dbReference type="GO" id="GO:0020037">
    <property type="term" value="F:heme binding"/>
    <property type="evidence" value="ECO:0007669"/>
    <property type="project" value="InterPro"/>
</dbReference>
<feature type="binding site" description="covalent" evidence="9">
    <location>
        <position position="325"/>
    </location>
    <ligand>
        <name>heme c</name>
        <dbReference type="ChEBI" id="CHEBI:61717"/>
        <label>3</label>
    </ligand>
</feature>
<dbReference type="EMBL" id="MWUE01000017">
    <property type="protein sequence ID" value="OQP33217.1"/>
    <property type="molecule type" value="Genomic_DNA"/>
</dbReference>
<keyword evidence="4 10" id="KW-0479">Metal-binding</keyword>
<gene>
    <name evidence="14" type="ORF">B2J69_11730</name>
</gene>
<feature type="binding site" description="covalent" evidence="9">
    <location>
        <position position="39"/>
    </location>
    <ligand>
        <name>heme c</name>
        <dbReference type="ChEBI" id="CHEBI:61717"/>
        <label>1</label>
    </ligand>
</feature>
<keyword evidence="5 12" id="KW-0732">Signal</keyword>
<keyword evidence="3 9" id="KW-0349">Heme</keyword>
<feature type="binding site" description="covalent" evidence="9">
    <location>
        <position position="184"/>
    </location>
    <ligand>
        <name>heme c</name>
        <dbReference type="ChEBI" id="CHEBI:61717"/>
        <label>2</label>
    </ligand>
</feature>
<feature type="binding site" description="axial binding residue" evidence="10">
    <location>
        <position position="40"/>
    </location>
    <ligand>
        <name>heme c</name>
        <dbReference type="ChEBI" id="CHEBI:61717"/>
        <label>1</label>
    </ligand>
    <ligandPart>
        <name>Fe</name>
        <dbReference type="ChEBI" id="CHEBI:18248"/>
    </ligandPart>
</feature>
<feature type="binding site" description="axial binding residue" evidence="10">
    <location>
        <position position="326"/>
    </location>
    <ligand>
        <name>heme c</name>
        <dbReference type="ChEBI" id="CHEBI:61717"/>
        <label>3</label>
    </ligand>
    <ligandPart>
        <name>Fe</name>
        <dbReference type="ChEBI" id="CHEBI:18248"/>
    </ligandPart>
</feature>
<feature type="binding site" description="axial binding residue" evidence="10">
    <location>
        <position position="188"/>
    </location>
    <ligand>
        <name>heme c</name>
        <dbReference type="ChEBI" id="CHEBI:61717"/>
        <label>2</label>
    </ligand>
    <ligandPart>
        <name>Fe</name>
        <dbReference type="ChEBI" id="CHEBI:18248"/>
    </ligandPart>
</feature>
<keyword evidence="7 10" id="KW-0408">Iron</keyword>
<evidence type="ECO:0000256" key="3">
    <source>
        <dbReference type="ARBA" id="ARBA00022617"/>
    </source>
</evidence>
<feature type="domain" description="Cytochrome c" evidence="13">
    <location>
        <begin position="169"/>
        <end position="275"/>
    </location>
</feature>
<dbReference type="PANTHER" id="PTHR35008:SF8">
    <property type="entry name" value="ALCOHOL DEHYDROGENASE CYTOCHROME C SUBUNIT"/>
    <property type="match status" value="1"/>
</dbReference>
<organism evidence="14 15">
    <name type="scientific">Pantoea latae</name>
    <dbReference type="NCBI Taxonomy" id="1964541"/>
    <lineage>
        <taxon>Bacteria</taxon>
        <taxon>Pseudomonadati</taxon>
        <taxon>Pseudomonadota</taxon>
        <taxon>Gammaproteobacteria</taxon>
        <taxon>Enterobacterales</taxon>
        <taxon>Erwiniaceae</taxon>
        <taxon>Pantoea</taxon>
    </lineage>
</organism>
<evidence type="ECO:0000256" key="1">
    <source>
        <dbReference type="ARBA" id="ARBA00004236"/>
    </source>
</evidence>
<dbReference type="RefSeq" id="WP_081139470.1">
    <property type="nucleotide sequence ID" value="NZ_MWUE01000017.1"/>
</dbReference>
<evidence type="ECO:0000256" key="8">
    <source>
        <dbReference type="ARBA" id="ARBA00023136"/>
    </source>
</evidence>
<keyword evidence="11" id="KW-0812">Transmembrane</keyword>
<feature type="binding site" description="covalent" evidence="9">
    <location>
        <position position="187"/>
    </location>
    <ligand>
        <name>heme c</name>
        <dbReference type="ChEBI" id="CHEBI:61717"/>
        <label>2</label>
    </ligand>
</feature>
<keyword evidence="11" id="KW-1133">Transmembrane helix</keyword>
<comment type="caution">
    <text evidence="14">The sequence shown here is derived from an EMBL/GenBank/DDBJ whole genome shotgun (WGS) entry which is preliminary data.</text>
</comment>
<evidence type="ECO:0000256" key="11">
    <source>
        <dbReference type="SAM" id="Phobius"/>
    </source>
</evidence>
<feature type="domain" description="Cytochrome c" evidence="13">
    <location>
        <begin position="22"/>
        <end position="126"/>
    </location>
</feature>
<dbReference type="InterPro" id="IPR009056">
    <property type="entry name" value="Cyt_c-like_dom"/>
</dbReference>
<feature type="domain" description="Cytochrome c" evidence="13">
    <location>
        <begin position="309"/>
        <end position="399"/>
    </location>
</feature>
<dbReference type="GO" id="GO:0005886">
    <property type="term" value="C:plasma membrane"/>
    <property type="evidence" value="ECO:0007669"/>
    <property type="project" value="UniProtKB-SubCell"/>
</dbReference>
<feature type="binding site" description="covalent" evidence="9">
    <location>
        <position position="36"/>
    </location>
    <ligand>
        <name>heme c</name>
        <dbReference type="ChEBI" id="CHEBI:61717"/>
        <label>1</label>
    </ligand>
</feature>
<dbReference type="InterPro" id="IPR036909">
    <property type="entry name" value="Cyt_c-like_dom_sf"/>
</dbReference>
<keyword evidence="15" id="KW-1185">Reference proteome</keyword>
<dbReference type="Pfam" id="PF00034">
    <property type="entry name" value="Cytochrom_C"/>
    <property type="match status" value="1"/>
</dbReference>
<keyword evidence="6" id="KW-0677">Repeat</keyword>
<dbReference type="PIRSF" id="PIRSF000018">
    <property type="entry name" value="Mb_ADH_cyt_c"/>
    <property type="match status" value="1"/>
</dbReference>
<dbReference type="Pfam" id="PF13442">
    <property type="entry name" value="Cytochrome_CBB3"/>
    <property type="match status" value="1"/>
</dbReference>
<evidence type="ECO:0000313" key="14">
    <source>
        <dbReference type="EMBL" id="OQP33217.1"/>
    </source>
</evidence>